<keyword evidence="3 5" id="KW-1133">Transmembrane helix</keyword>
<evidence type="ECO:0000256" key="2">
    <source>
        <dbReference type="ARBA" id="ARBA00022692"/>
    </source>
</evidence>
<feature type="transmembrane region" description="Helical" evidence="5">
    <location>
        <begin position="106"/>
        <end position="127"/>
    </location>
</feature>
<dbReference type="EMBL" id="VJMG01000114">
    <property type="protein sequence ID" value="TRL30518.1"/>
    <property type="molecule type" value="Genomic_DNA"/>
</dbReference>
<keyword evidence="8" id="KW-1185">Reference proteome</keyword>
<reference evidence="7 8" key="1">
    <citation type="submission" date="2019-07" db="EMBL/GenBank/DDBJ databases">
        <title>Ln-dependent methylotrophs.</title>
        <authorList>
            <person name="Tani A."/>
        </authorList>
    </citation>
    <scope>NUCLEOTIDE SEQUENCE [LARGE SCALE GENOMIC DNA]</scope>
    <source>
        <strain evidence="7 8">SM12</strain>
    </source>
</reference>
<name>A0A549SLL2_9HYPH</name>
<dbReference type="Pfam" id="PF06803">
    <property type="entry name" value="DUF1232"/>
    <property type="match status" value="1"/>
</dbReference>
<dbReference type="Proteomes" id="UP000316801">
    <property type="component" value="Unassembled WGS sequence"/>
</dbReference>
<evidence type="ECO:0000313" key="7">
    <source>
        <dbReference type="EMBL" id="TRL30518.1"/>
    </source>
</evidence>
<keyword evidence="2 5" id="KW-0812">Transmembrane</keyword>
<evidence type="ECO:0000313" key="8">
    <source>
        <dbReference type="Proteomes" id="UP000316801"/>
    </source>
</evidence>
<dbReference type="AlphaFoldDB" id="A0A549SLL2"/>
<evidence type="ECO:0000256" key="1">
    <source>
        <dbReference type="ARBA" id="ARBA00004127"/>
    </source>
</evidence>
<evidence type="ECO:0000256" key="4">
    <source>
        <dbReference type="ARBA" id="ARBA00023136"/>
    </source>
</evidence>
<dbReference type="RefSeq" id="WP_143128015.1">
    <property type="nucleotide sequence ID" value="NZ_VJMG01000114.1"/>
</dbReference>
<sequence>MLQQIGKVMASARHWAHVIKRDVVALWLAAGDSRVPLIAKLVAGTVAAYALSPVDLIPDFIPVLGAVDDLVIVPLGILLAIRLIPAGLMTELRDLALERERPQSPAGLLFVLTLWTMIAGGFGWLAWNHFAAAP</sequence>
<proteinExistence type="predicted"/>
<protein>
    <submittedName>
        <fullName evidence="7">DUF1232 domain-containing protein</fullName>
    </submittedName>
</protein>
<dbReference type="InterPro" id="IPR010652">
    <property type="entry name" value="DUF1232"/>
</dbReference>
<feature type="domain" description="DUF1232" evidence="6">
    <location>
        <begin position="39"/>
        <end position="75"/>
    </location>
</feature>
<comment type="subcellular location">
    <subcellularLocation>
        <location evidence="1">Endomembrane system</location>
        <topology evidence="1">Multi-pass membrane protein</topology>
    </subcellularLocation>
</comment>
<comment type="caution">
    <text evidence="7">The sequence shown here is derived from an EMBL/GenBank/DDBJ whole genome shotgun (WGS) entry which is preliminary data.</text>
</comment>
<evidence type="ECO:0000256" key="5">
    <source>
        <dbReference type="SAM" id="Phobius"/>
    </source>
</evidence>
<keyword evidence="4 5" id="KW-0472">Membrane</keyword>
<dbReference type="GO" id="GO:0012505">
    <property type="term" value="C:endomembrane system"/>
    <property type="evidence" value="ECO:0007669"/>
    <property type="project" value="UniProtKB-SubCell"/>
</dbReference>
<gene>
    <name evidence="7" type="ORF">FNA46_25315</name>
</gene>
<feature type="transmembrane region" description="Helical" evidence="5">
    <location>
        <begin position="60"/>
        <end position="85"/>
    </location>
</feature>
<evidence type="ECO:0000256" key="3">
    <source>
        <dbReference type="ARBA" id="ARBA00022989"/>
    </source>
</evidence>
<accession>A0A549SLL2</accession>
<evidence type="ECO:0000259" key="6">
    <source>
        <dbReference type="Pfam" id="PF06803"/>
    </source>
</evidence>
<organism evidence="7 8">
    <name type="scientific">Rhizobium straminoryzae</name>
    <dbReference type="NCBI Taxonomy" id="1387186"/>
    <lineage>
        <taxon>Bacteria</taxon>
        <taxon>Pseudomonadati</taxon>
        <taxon>Pseudomonadota</taxon>
        <taxon>Alphaproteobacteria</taxon>
        <taxon>Hyphomicrobiales</taxon>
        <taxon>Rhizobiaceae</taxon>
        <taxon>Rhizobium/Agrobacterium group</taxon>
        <taxon>Rhizobium</taxon>
    </lineage>
</organism>